<dbReference type="Pfam" id="PF00069">
    <property type="entry name" value="Pkinase"/>
    <property type="match status" value="1"/>
</dbReference>
<dbReference type="InterPro" id="IPR011009">
    <property type="entry name" value="Kinase-like_dom_sf"/>
</dbReference>
<keyword evidence="9" id="KW-0472">Membrane</keyword>
<evidence type="ECO:0000256" key="3">
    <source>
        <dbReference type="ARBA" id="ARBA00022679"/>
    </source>
</evidence>
<keyword evidence="9" id="KW-0812">Transmembrane</keyword>
<dbReference type="CDD" id="cd00180">
    <property type="entry name" value="PKc"/>
    <property type="match status" value="1"/>
</dbReference>
<dbReference type="PANTHER" id="PTHR43671:SF98">
    <property type="entry name" value="SERINE_THREONINE-PROTEIN KINASE NEK11"/>
    <property type="match status" value="1"/>
</dbReference>
<dbReference type="OrthoDB" id="4062651at2759"/>
<dbReference type="SUPFAM" id="SSF56112">
    <property type="entry name" value="Protein kinase-like (PK-like)"/>
    <property type="match status" value="1"/>
</dbReference>
<dbReference type="EC" id="2.7.11.1" evidence="1"/>
<dbReference type="InterPro" id="IPR000719">
    <property type="entry name" value="Prot_kinase_dom"/>
</dbReference>
<dbReference type="Gene3D" id="3.30.200.20">
    <property type="entry name" value="Phosphorylase Kinase, domain 1"/>
    <property type="match status" value="1"/>
</dbReference>
<dbReference type="InterPro" id="IPR008271">
    <property type="entry name" value="Ser/Thr_kinase_AS"/>
</dbReference>
<evidence type="ECO:0000256" key="8">
    <source>
        <dbReference type="ARBA" id="ARBA00048679"/>
    </source>
</evidence>
<evidence type="ECO:0000256" key="5">
    <source>
        <dbReference type="ARBA" id="ARBA00022777"/>
    </source>
</evidence>
<dbReference type="SMART" id="SM00220">
    <property type="entry name" value="S_TKc"/>
    <property type="match status" value="1"/>
</dbReference>
<evidence type="ECO:0000256" key="7">
    <source>
        <dbReference type="ARBA" id="ARBA00047899"/>
    </source>
</evidence>
<gene>
    <name evidence="11" type="ORF">K469DRAFT_722220</name>
</gene>
<sequence>MSSDSLTNIPEDLHEDFGPGDQDPYQSLRLLGHGGGGSVDEVMKKEDSIGECYARKQVILRWGPRRQEMIEQLREEARTIRRLRHRHIIKFIGTYTWTTVFGIIMAPVADTDLQQFLSQVDSMGNGNGRDQAREHLLSWTGCLLRGLDYLHEMRVKHRDIKPSNILIKKDTVYFTDFGISRIVPGEFTTGTDGTFGPMTRAYVAPEALRDDARRGRAVDVFSLGCVFLEIGTLLIGPPGSRERFRRFREEKTGTIAYAENTLTILQWIWHLWGHWSVIVKPNPRLKDRYARHGAALPDLAFLMLDPNPDHRITSRQLVALISTPKLYYFGSVNAISCNGCRILLGSEDDNLPLHSVYKEVDDLEYPETAEQALKVPVAPHWEAAKRKWLQYHMWW</sequence>
<evidence type="ECO:0000313" key="11">
    <source>
        <dbReference type="EMBL" id="KAF2176601.1"/>
    </source>
</evidence>
<proteinExistence type="predicted"/>
<organism evidence="11 12">
    <name type="scientific">Zopfia rhizophila CBS 207.26</name>
    <dbReference type="NCBI Taxonomy" id="1314779"/>
    <lineage>
        <taxon>Eukaryota</taxon>
        <taxon>Fungi</taxon>
        <taxon>Dikarya</taxon>
        <taxon>Ascomycota</taxon>
        <taxon>Pezizomycotina</taxon>
        <taxon>Dothideomycetes</taxon>
        <taxon>Dothideomycetes incertae sedis</taxon>
        <taxon>Zopfiaceae</taxon>
        <taxon>Zopfia</taxon>
    </lineage>
</organism>
<dbReference type="Gene3D" id="1.10.510.10">
    <property type="entry name" value="Transferase(Phosphotransferase) domain 1"/>
    <property type="match status" value="1"/>
</dbReference>
<dbReference type="Proteomes" id="UP000800200">
    <property type="component" value="Unassembled WGS sequence"/>
</dbReference>
<dbReference type="GO" id="GO:0004674">
    <property type="term" value="F:protein serine/threonine kinase activity"/>
    <property type="evidence" value="ECO:0007669"/>
    <property type="project" value="UniProtKB-KW"/>
</dbReference>
<evidence type="ECO:0000256" key="2">
    <source>
        <dbReference type="ARBA" id="ARBA00022527"/>
    </source>
</evidence>
<accession>A0A6A6DAW8</accession>
<dbReference type="GO" id="GO:0005634">
    <property type="term" value="C:nucleus"/>
    <property type="evidence" value="ECO:0007669"/>
    <property type="project" value="TreeGrafter"/>
</dbReference>
<dbReference type="PANTHER" id="PTHR43671">
    <property type="entry name" value="SERINE/THREONINE-PROTEIN KINASE NEK"/>
    <property type="match status" value="1"/>
</dbReference>
<dbReference type="AlphaFoldDB" id="A0A6A6DAW8"/>
<dbReference type="PROSITE" id="PS00108">
    <property type="entry name" value="PROTEIN_KINASE_ST"/>
    <property type="match status" value="1"/>
</dbReference>
<evidence type="ECO:0000256" key="1">
    <source>
        <dbReference type="ARBA" id="ARBA00012513"/>
    </source>
</evidence>
<keyword evidence="3" id="KW-0808">Transferase</keyword>
<dbReference type="EMBL" id="ML994705">
    <property type="protein sequence ID" value="KAF2176601.1"/>
    <property type="molecule type" value="Genomic_DNA"/>
</dbReference>
<reference evidence="11" key="1">
    <citation type="journal article" date="2020" name="Stud. Mycol.">
        <title>101 Dothideomycetes genomes: a test case for predicting lifestyles and emergence of pathogens.</title>
        <authorList>
            <person name="Haridas S."/>
            <person name="Albert R."/>
            <person name="Binder M."/>
            <person name="Bloem J."/>
            <person name="Labutti K."/>
            <person name="Salamov A."/>
            <person name="Andreopoulos B."/>
            <person name="Baker S."/>
            <person name="Barry K."/>
            <person name="Bills G."/>
            <person name="Bluhm B."/>
            <person name="Cannon C."/>
            <person name="Castanera R."/>
            <person name="Culley D."/>
            <person name="Daum C."/>
            <person name="Ezra D."/>
            <person name="Gonzalez J."/>
            <person name="Henrissat B."/>
            <person name="Kuo A."/>
            <person name="Liang C."/>
            <person name="Lipzen A."/>
            <person name="Lutzoni F."/>
            <person name="Magnuson J."/>
            <person name="Mondo S."/>
            <person name="Nolan M."/>
            <person name="Ohm R."/>
            <person name="Pangilinan J."/>
            <person name="Park H.-J."/>
            <person name="Ramirez L."/>
            <person name="Alfaro M."/>
            <person name="Sun H."/>
            <person name="Tritt A."/>
            <person name="Yoshinaga Y."/>
            <person name="Zwiers L.-H."/>
            <person name="Turgeon B."/>
            <person name="Goodwin S."/>
            <person name="Spatafora J."/>
            <person name="Crous P."/>
            <person name="Grigoriev I."/>
        </authorList>
    </citation>
    <scope>NUCLEOTIDE SEQUENCE</scope>
    <source>
        <strain evidence="11">CBS 207.26</strain>
    </source>
</reference>
<keyword evidence="2" id="KW-0723">Serine/threonine-protein kinase</keyword>
<evidence type="ECO:0000256" key="6">
    <source>
        <dbReference type="ARBA" id="ARBA00022840"/>
    </source>
</evidence>
<keyword evidence="9" id="KW-1133">Transmembrane helix</keyword>
<feature type="domain" description="Protein kinase" evidence="10">
    <location>
        <begin position="25"/>
        <end position="326"/>
    </location>
</feature>
<protein>
    <recommendedName>
        <fullName evidence="1">non-specific serine/threonine protein kinase</fullName>
        <ecNumber evidence="1">2.7.11.1</ecNumber>
    </recommendedName>
</protein>
<evidence type="ECO:0000256" key="9">
    <source>
        <dbReference type="SAM" id="Phobius"/>
    </source>
</evidence>
<keyword evidence="12" id="KW-1185">Reference proteome</keyword>
<keyword evidence="5 11" id="KW-0418">Kinase</keyword>
<comment type="catalytic activity">
    <reaction evidence="7">
        <text>L-threonyl-[protein] + ATP = O-phospho-L-threonyl-[protein] + ADP + H(+)</text>
        <dbReference type="Rhea" id="RHEA:46608"/>
        <dbReference type="Rhea" id="RHEA-COMP:11060"/>
        <dbReference type="Rhea" id="RHEA-COMP:11605"/>
        <dbReference type="ChEBI" id="CHEBI:15378"/>
        <dbReference type="ChEBI" id="CHEBI:30013"/>
        <dbReference type="ChEBI" id="CHEBI:30616"/>
        <dbReference type="ChEBI" id="CHEBI:61977"/>
        <dbReference type="ChEBI" id="CHEBI:456216"/>
        <dbReference type="EC" id="2.7.11.1"/>
    </reaction>
</comment>
<dbReference type="InterPro" id="IPR050660">
    <property type="entry name" value="NEK_Ser/Thr_kinase"/>
</dbReference>
<dbReference type="GO" id="GO:0005524">
    <property type="term" value="F:ATP binding"/>
    <property type="evidence" value="ECO:0007669"/>
    <property type="project" value="UniProtKB-KW"/>
</dbReference>
<keyword evidence="6" id="KW-0067">ATP-binding</keyword>
<keyword evidence="4" id="KW-0547">Nucleotide-binding</keyword>
<dbReference type="PROSITE" id="PS50011">
    <property type="entry name" value="PROTEIN_KINASE_DOM"/>
    <property type="match status" value="1"/>
</dbReference>
<evidence type="ECO:0000259" key="10">
    <source>
        <dbReference type="PROSITE" id="PS50011"/>
    </source>
</evidence>
<feature type="transmembrane region" description="Helical" evidence="9">
    <location>
        <begin position="88"/>
        <end position="109"/>
    </location>
</feature>
<evidence type="ECO:0000313" key="12">
    <source>
        <dbReference type="Proteomes" id="UP000800200"/>
    </source>
</evidence>
<comment type="catalytic activity">
    <reaction evidence="8">
        <text>L-seryl-[protein] + ATP = O-phospho-L-seryl-[protein] + ADP + H(+)</text>
        <dbReference type="Rhea" id="RHEA:17989"/>
        <dbReference type="Rhea" id="RHEA-COMP:9863"/>
        <dbReference type="Rhea" id="RHEA-COMP:11604"/>
        <dbReference type="ChEBI" id="CHEBI:15378"/>
        <dbReference type="ChEBI" id="CHEBI:29999"/>
        <dbReference type="ChEBI" id="CHEBI:30616"/>
        <dbReference type="ChEBI" id="CHEBI:83421"/>
        <dbReference type="ChEBI" id="CHEBI:456216"/>
        <dbReference type="EC" id="2.7.11.1"/>
    </reaction>
</comment>
<evidence type="ECO:0000256" key="4">
    <source>
        <dbReference type="ARBA" id="ARBA00022741"/>
    </source>
</evidence>
<name>A0A6A6DAW8_9PEZI</name>